<reference evidence="1 2" key="1">
    <citation type="journal article" date="2019" name="Commun. Biol.">
        <title>The bagworm genome reveals a unique fibroin gene that provides high tensile strength.</title>
        <authorList>
            <person name="Kono N."/>
            <person name="Nakamura H."/>
            <person name="Ohtoshi R."/>
            <person name="Tomita M."/>
            <person name="Numata K."/>
            <person name="Arakawa K."/>
        </authorList>
    </citation>
    <scope>NUCLEOTIDE SEQUENCE [LARGE SCALE GENOMIC DNA]</scope>
</reference>
<organism evidence="1 2">
    <name type="scientific">Eumeta variegata</name>
    <name type="common">Bagworm moth</name>
    <name type="synonym">Eumeta japonica</name>
    <dbReference type="NCBI Taxonomy" id="151549"/>
    <lineage>
        <taxon>Eukaryota</taxon>
        <taxon>Metazoa</taxon>
        <taxon>Ecdysozoa</taxon>
        <taxon>Arthropoda</taxon>
        <taxon>Hexapoda</taxon>
        <taxon>Insecta</taxon>
        <taxon>Pterygota</taxon>
        <taxon>Neoptera</taxon>
        <taxon>Endopterygota</taxon>
        <taxon>Lepidoptera</taxon>
        <taxon>Glossata</taxon>
        <taxon>Ditrysia</taxon>
        <taxon>Tineoidea</taxon>
        <taxon>Psychidae</taxon>
        <taxon>Oiketicinae</taxon>
        <taxon>Eumeta</taxon>
    </lineage>
</organism>
<dbReference type="Proteomes" id="UP000299102">
    <property type="component" value="Unassembled WGS sequence"/>
</dbReference>
<protein>
    <submittedName>
        <fullName evidence="1">Uncharacterized protein</fullName>
    </submittedName>
</protein>
<gene>
    <name evidence="1" type="ORF">EVAR_7425_1</name>
</gene>
<sequence>MIIYFFYVRNLTDTRDLRTANRVMSDCYRLAPRDVTLVAMCRRLRIHTLRQQCAKKHLAHVKRVTELTGAFLCESSYYAPISTPELNRRE</sequence>
<comment type="caution">
    <text evidence="1">The sequence shown here is derived from an EMBL/GenBank/DDBJ whole genome shotgun (WGS) entry which is preliminary data.</text>
</comment>
<keyword evidence="2" id="KW-1185">Reference proteome</keyword>
<evidence type="ECO:0000313" key="1">
    <source>
        <dbReference type="EMBL" id="GBP34372.1"/>
    </source>
</evidence>
<dbReference type="EMBL" id="BGZK01000287">
    <property type="protein sequence ID" value="GBP34372.1"/>
    <property type="molecule type" value="Genomic_DNA"/>
</dbReference>
<accession>A0A4C1V7T8</accession>
<name>A0A4C1V7T8_EUMVA</name>
<dbReference type="AlphaFoldDB" id="A0A4C1V7T8"/>
<evidence type="ECO:0000313" key="2">
    <source>
        <dbReference type="Proteomes" id="UP000299102"/>
    </source>
</evidence>
<proteinExistence type="predicted"/>